<feature type="transmembrane region" description="Helical" evidence="2">
    <location>
        <begin position="242"/>
        <end position="260"/>
    </location>
</feature>
<name>A0ABP2ARN8_SARVE</name>
<protein>
    <recommendedName>
        <fullName evidence="5">Gram-positive cocci surface proteins LPxTG domain-containing protein</fullName>
    </recommendedName>
</protein>
<comment type="caution">
    <text evidence="3">The sequence shown here is derived from an EMBL/GenBank/DDBJ whole genome shotgun (WGS) entry which is preliminary data.</text>
</comment>
<keyword evidence="2" id="KW-0472">Membrane</keyword>
<proteinExistence type="predicted"/>
<feature type="compositionally biased region" description="Polar residues" evidence="1">
    <location>
        <begin position="176"/>
        <end position="189"/>
    </location>
</feature>
<feature type="region of interest" description="Disordered" evidence="1">
    <location>
        <begin position="170"/>
        <end position="233"/>
    </location>
</feature>
<dbReference type="Proteomes" id="UP000095488">
    <property type="component" value="Unassembled WGS sequence"/>
</dbReference>
<organism evidence="3 4">
    <name type="scientific">Sarcina ventriculi</name>
    <name type="common">Clostridium ventriculi</name>
    <dbReference type="NCBI Taxonomy" id="1267"/>
    <lineage>
        <taxon>Bacteria</taxon>
        <taxon>Bacillati</taxon>
        <taxon>Bacillota</taxon>
        <taxon>Clostridia</taxon>
        <taxon>Eubacteriales</taxon>
        <taxon>Clostridiaceae</taxon>
        <taxon>Sarcina</taxon>
    </lineage>
</organism>
<evidence type="ECO:0000256" key="2">
    <source>
        <dbReference type="SAM" id="Phobius"/>
    </source>
</evidence>
<evidence type="ECO:0008006" key="5">
    <source>
        <dbReference type="Google" id="ProtNLM"/>
    </source>
</evidence>
<evidence type="ECO:0000313" key="4">
    <source>
        <dbReference type="Proteomes" id="UP000095488"/>
    </source>
</evidence>
<gene>
    <name evidence="3" type="ORF">ERS852473_00972</name>
</gene>
<evidence type="ECO:0000313" key="3">
    <source>
        <dbReference type="EMBL" id="CUN74714.1"/>
    </source>
</evidence>
<reference evidence="3 4" key="1">
    <citation type="submission" date="2015-09" db="EMBL/GenBank/DDBJ databases">
        <authorList>
            <consortium name="Pathogen Informatics"/>
            <person name="Wu L."/>
            <person name="Ma J."/>
        </authorList>
    </citation>
    <scope>NUCLEOTIDE SEQUENCE [LARGE SCALE GENOMIC DNA]</scope>
    <source>
        <strain evidence="3 4">2789STDY5834858</strain>
    </source>
</reference>
<dbReference type="RefSeq" id="WP_055258214.1">
    <property type="nucleotide sequence ID" value="NZ_CABIXL010000003.1"/>
</dbReference>
<keyword evidence="2" id="KW-1133">Transmembrane helix</keyword>
<accession>A0ABP2ARN8</accession>
<keyword evidence="4" id="KW-1185">Reference proteome</keyword>
<keyword evidence="2" id="KW-0812">Transmembrane</keyword>
<feature type="compositionally biased region" description="Low complexity" evidence="1">
    <location>
        <begin position="190"/>
        <end position="226"/>
    </location>
</feature>
<dbReference type="EMBL" id="CYZR01000003">
    <property type="protein sequence ID" value="CUN74714.1"/>
    <property type="molecule type" value="Genomic_DNA"/>
</dbReference>
<evidence type="ECO:0000256" key="1">
    <source>
        <dbReference type="SAM" id="MobiDB-lite"/>
    </source>
</evidence>
<sequence length="269" mass="29476">MKGFIKTVLITLSLLLIISIKGEASTLTPPNVQLLGNADGLVHISNTEDMFLYRYNMLPGDSVERTLEIKNQYEDSYELFLRAERVSEKEEYDLLNKLDLKITFNDKVIYVGPTSGEYKITDNISLGTFKPGEEATLFAKVELYGPSTGNEYKNKFAQVNWIFTAVRKDSKDNTSTDKPSNKPSNGNKPSTNKPTTNGGNSTGNGTITNTGNSTSSNTSANSTSSNVQKPSTSLPYTGQINLLKYMALIGGILIIIGVAINKKSKSYKE</sequence>